<organism evidence="2 3">
    <name type="scientific">Trichomonas vaginalis (strain ATCC PRA-98 / G3)</name>
    <dbReference type="NCBI Taxonomy" id="412133"/>
    <lineage>
        <taxon>Eukaryota</taxon>
        <taxon>Metamonada</taxon>
        <taxon>Parabasalia</taxon>
        <taxon>Trichomonadida</taxon>
        <taxon>Trichomonadidae</taxon>
        <taxon>Trichomonas</taxon>
    </lineage>
</organism>
<dbReference type="Proteomes" id="UP000001542">
    <property type="component" value="Unassembled WGS sequence"/>
</dbReference>
<dbReference type="KEGG" id="tva:4758186"/>
<dbReference type="RefSeq" id="XP_001313296.1">
    <property type="nucleotide sequence ID" value="XM_001313295.1"/>
</dbReference>
<dbReference type="InterPro" id="IPR000086">
    <property type="entry name" value="NUDIX_hydrolase_dom"/>
</dbReference>
<dbReference type="EMBL" id="DS113604">
    <property type="protein sequence ID" value="EAY00367.1"/>
    <property type="molecule type" value="Genomic_DNA"/>
</dbReference>
<dbReference type="PROSITE" id="PS51462">
    <property type="entry name" value="NUDIX"/>
    <property type="match status" value="1"/>
</dbReference>
<feature type="domain" description="Nudix hydrolase" evidence="1">
    <location>
        <begin position="98"/>
        <end position="225"/>
    </location>
</feature>
<reference evidence="2" key="2">
    <citation type="journal article" date="2007" name="Science">
        <title>Draft genome sequence of the sexually transmitted pathogen Trichomonas vaginalis.</title>
        <authorList>
            <person name="Carlton J.M."/>
            <person name="Hirt R.P."/>
            <person name="Silva J.C."/>
            <person name="Delcher A.L."/>
            <person name="Schatz M."/>
            <person name="Zhao Q."/>
            <person name="Wortman J.R."/>
            <person name="Bidwell S.L."/>
            <person name="Alsmark U.C.M."/>
            <person name="Besteiro S."/>
            <person name="Sicheritz-Ponten T."/>
            <person name="Noel C.J."/>
            <person name="Dacks J.B."/>
            <person name="Foster P.G."/>
            <person name="Simillion C."/>
            <person name="Van de Peer Y."/>
            <person name="Miranda-Saavedra D."/>
            <person name="Barton G.J."/>
            <person name="Westrop G.D."/>
            <person name="Mueller S."/>
            <person name="Dessi D."/>
            <person name="Fiori P.L."/>
            <person name="Ren Q."/>
            <person name="Paulsen I."/>
            <person name="Zhang H."/>
            <person name="Bastida-Corcuera F.D."/>
            <person name="Simoes-Barbosa A."/>
            <person name="Brown M.T."/>
            <person name="Hayes R.D."/>
            <person name="Mukherjee M."/>
            <person name="Okumura C.Y."/>
            <person name="Schneider R."/>
            <person name="Smith A.J."/>
            <person name="Vanacova S."/>
            <person name="Villalvazo M."/>
            <person name="Haas B.J."/>
            <person name="Pertea M."/>
            <person name="Feldblyum T.V."/>
            <person name="Utterback T.R."/>
            <person name="Shu C.L."/>
            <person name="Osoegawa K."/>
            <person name="de Jong P.J."/>
            <person name="Hrdy I."/>
            <person name="Horvathova L."/>
            <person name="Zubacova Z."/>
            <person name="Dolezal P."/>
            <person name="Malik S.B."/>
            <person name="Logsdon J.M. Jr."/>
            <person name="Henze K."/>
            <person name="Gupta A."/>
            <person name="Wang C.C."/>
            <person name="Dunne R.L."/>
            <person name="Upcroft J.A."/>
            <person name="Upcroft P."/>
            <person name="White O."/>
            <person name="Salzberg S.L."/>
            <person name="Tang P."/>
            <person name="Chiu C.-H."/>
            <person name="Lee Y.-S."/>
            <person name="Embley T.M."/>
            <person name="Coombs G.H."/>
            <person name="Mottram J.C."/>
            <person name="Tachezy J."/>
            <person name="Fraser-Liggett C.M."/>
            <person name="Johnson P.J."/>
        </authorList>
    </citation>
    <scope>NUCLEOTIDE SEQUENCE [LARGE SCALE GENOMIC DNA]</scope>
    <source>
        <strain evidence="2">G3</strain>
    </source>
</reference>
<dbReference type="GO" id="GO:0030145">
    <property type="term" value="F:manganese ion binding"/>
    <property type="evidence" value="ECO:0007669"/>
    <property type="project" value="InterPro"/>
</dbReference>
<reference evidence="2" key="1">
    <citation type="submission" date="2006-10" db="EMBL/GenBank/DDBJ databases">
        <authorList>
            <person name="Amadeo P."/>
            <person name="Zhao Q."/>
            <person name="Wortman J."/>
            <person name="Fraser-Liggett C."/>
            <person name="Carlton J."/>
        </authorList>
    </citation>
    <scope>NUCLEOTIDE SEQUENCE</scope>
    <source>
        <strain evidence="2">G3</strain>
    </source>
</reference>
<dbReference type="PANTHER" id="PTHR23114:SF17">
    <property type="entry name" value="M7GPPPN-MRNA HYDROLASE"/>
    <property type="match status" value="1"/>
</dbReference>
<proteinExistence type="predicted"/>
<dbReference type="VEuPathDB" id="TrichDB:TVAG_407160"/>
<dbReference type="GO" id="GO:0016787">
    <property type="term" value="F:hydrolase activity"/>
    <property type="evidence" value="ECO:0007669"/>
    <property type="project" value="UniProtKB-KW"/>
</dbReference>
<dbReference type="AlphaFoldDB" id="A2F413"/>
<dbReference type="SUPFAM" id="SSF140586">
    <property type="entry name" value="Dcp2 domain-like"/>
    <property type="match status" value="1"/>
</dbReference>
<evidence type="ECO:0000259" key="1">
    <source>
        <dbReference type="PROSITE" id="PS51462"/>
    </source>
</evidence>
<dbReference type="VEuPathDB" id="TrichDB:TVAGG3_0227280"/>
<dbReference type="SMR" id="A2F413"/>
<dbReference type="GO" id="GO:0003723">
    <property type="term" value="F:RNA binding"/>
    <property type="evidence" value="ECO:0007669"/>
    <property type="project" value="InterPro"/>
</dbReference>
<keyword evidence="3" id="KW-1185">Reference proteome</keyword>
<dbReference type="InParanoid" id="A2F413"/>
<evidence type="ECO:0000313" key="2">
    <source>
        <dbReference type="EMBL" id="EAY00367.1"/>
    </source>
</evidence>
<dbReference type="OrthoDB" id="18996at2759"/>
<gene>
    <name evidence="2" type="ORF">TVAG_407160</name>
</gene>
<name>A2F413_TRIV3</name>
<dbReference type="InterPro" id="IPR015797">
    <property type="entry name" value="NUDIX_hydrolase-like_dom_sf"/>
</dbReference>
<keyword evidence="2" id="KW-0378">Hydrolase</keyword>
<dbReference type="Pfam" id="PF00293">
    <property type="entry name" value="NUDIX"/>
    <property type="match status" value="1"/>
</dbReference>
<dbReference type="PANTHER" id="PTHR23114">
    <property type="entry name" value="M7GPPPN-MRNA HYDROLASE"/>
    <property type="match status" value="1"/>
</dbReference>
<dbReference type="GO" id="GO:0000290">
    <property type="term" value="P:deadenylation-dependent decapping of nuclear-transcribed mRNA"/>
    <property type="evidence" value="ECO:0000318"/>
    <property type="project" value="GO_Central"/>
</dbReference>
<dbReference type="STRING" id="5722.A2F413"/>
<dbReference type="Gene3D" id="3.90.79.10">
    <property type="entry name" value="Nucleoside Triphosphate Pyrophosphohydrolase"/>
    <property type="match status" value="1"/>
</dbReference>
<dbReference type="SUPFAM" id="SSF55811">
    <property type="entry name" value="Nudix"/>
    <property type="match status" value="1"/>
</dbReference>
<dbReference type="Gene3D" id="1.10.10.1050">
    <property type="entry name" value="Dcp2, box A domain"/>
    <property type="match status" value="1"/>
</dbReference>
<protein>
    <submittedName>
        <fullName evidence="2">Hydrolase, NUDIX family protein</fullName>
    </submittedName>
</protein>
<dbReference type="GO" id="GO:0005737">
    <property type="term" value="C:cytoplasm"/>
    <property type="evidence" value="ECO:0000318"/>
    <property type="project" value="GO_Central"/>
</dbReference>
<dbReference type="InterPro" id="IPR036189">
    <property type="entry name" value="DCP2_BoxA_sf"/>
</dbReference>
<sequence length="230" mass="27724">MNEDDFNELSSRFIINTSWFKDILKEKELAKRQELVYNNRFDISISITNAQYYYYDMLAKNVDNKQKSQYWKDFPSKLFKNFPTLLSYLDMNMFHWEWSVDVAGVIIFDKKMEKVLVLKTYQNNYTFPKGKHQQGLEPVDCAIQECFEETDIDASKWIQKDRFYEGISLLSKYRYYAAFSDLDDSTVAHPHFRWEIQSTHWIPINEVHQSLEYPTDQDFYDWIAQKCPPR</sequence>
<evidence type="ECO:0000313" key="3">
    <source>
        <dbReference type="Proteomes" id="UP000001542"/>
    </source>
</evidence>
<accession>A2F413</accession>